<feature type="transmembrane region" description="Helical" evidence="1">
    <location>
        <begin position="333"/>
        <end position="350"/>
    </location>
</feature>
<dbReference type="PANTHER" id="PTHR23526">
    <property type="entry name" value="INTEGRAL MEMBRANE TRANSPORT PROTEIN-RELATED"/>
    <property type="match status" value="1"/>
</dbReference>
<reference evidence="2 3" key="1">
    <citation type="submission" date="2016-10" db="EMBL/GenBank/DDBJ databases">
        <authorList>
            <person name="de Groot N.N."/>
        </authorList>
    </citation>
    <scope>NUCLEOTIDE SEQUENCE [LARGE SCALE GENOMIC DNA]</scope>
    <source>
        <strain evidence="2 3">DSM 17925</strain>
    </source>
</reference>
<keyword evidence="3" id="KW-1185">Reference proteome</keyword>
<feature type="transmembrane region" description="Helical" evidence="1">
    <location>
        <begin position="130"/>
        <end position="149"/>
    </location>
</feature>
<feature type="transmembrane region" description="Helical" evidence="1">
    <location>
        <begin position="169"/>
        <end position="190"/>
    </location>
</feature>
<evidence type="ECO:0008006" key="4">
    <source>
        <dbReference type="Google" id="ProtNLM"/>
    </source>
</evidence>
<feature type="transmembrane region" description="Helical" evidence="1">
    <location>
        <begin position="249"/>
        <end position="267"/>
    </location>
</feature>
<evidence type="ECO:0000256" key="1">
    <source>
        <dbReference type="SAM" id="Phobius"/>
    </source>
</evidence>
<evidence type="ECO:0000313" key="2">
    <source>
        <dbReference type="EMBL" id="SEW22927.1"/>
    </source>
</evidence>
<dbReference type="AlphaFoldDB" id="A0A1I0Q7Y3"/>
<protein>
    <recommendedName>
        <fullName evidence="4">Major Facilitator Superfamily protein</fullName>
    </recommendedName>
</protein>
<dbReference type="SUPFAM" id="SSF103473">
    <property type="entry name" value="MFS general substrate transporter"/>
    <property type="match status" value="1"/>
</dbReference>
<feature type="transmembrane region" description="Helical" evidence="1">
    <location>
        <begin position="370"/>
        <end position="393"/>
    </location>
</feature>
<evidence type="ECO:0000313" key="3">
    <source>
        <dbReference type="Proteomes" id="UP000199167"/>
    </source>
</evidence>
<dbReference type="InterPro" id="IPR036259">
    <property type="entry name" value="MFS_trans_sf"/>
</dbReference>
<organism evidence="2 3">
    <name type="scientific">Cognatiyoonia koreensis</name>
    <dbReference type="NCBI Taxonomy" id="364200"/>
    <lineage>
        <taxon>Bacteria</taxon>
        <taxon>Pseudomonadati</taxon>
        <taxon>Pseudomonadota</taxon>
        <taxon>Alphaproteobacteria</taxon>
        <taxon>Rhodobacterales</taxon>
        <taxon>Paracoccaceae</taxon>
        <taxon>Cognatiyoonia</taxon>
    </lineage>
</organism>
<dbReference type="Proteomes" id="UP000199167">
    <property type="component" value="Unassembled WGS sequence"/>
</dbReference>
<feature type="transmembrane region" description="Helical" evidence="1">
    <location>
        <begin position="196"/>
        <end position="221"/>
    </location>
</feature>
<dbReference type="Gene3D" id="1.20.1250.20">
    <property type="entry name" value="MFS general substrate transporter like domains"/>
    <property type="match status" value="1"/>
</dbReference>
<feature type="transmembrane region" description="Helical" evidence="1">
    <location>
        <begin position="306"/>
        <end position="327"/>
    </location>
</feature>
<name>A0A1I0Q7Y3_9RHOB</name>
<feature type="transmembrane region" description="Helical" evidence="1">
    <location>
        <begin position="103"/>
        <end position="124"/>
    </location>
</feature>
<dbReference type="EMBL" id="FOIZ01000001">
    <property type="protein sequence ID" value="SEW22927.1"/>
    <property type="molecule type" value="Genomic_DNA"/>
</dbReference>
<accession>A0A1I0Q7Y3</accession>
<keyword evidence="1" id="KW-1133">Transmembrane helix</keyword>
<feature type="transmembrane region" description="Helical" evidence="1">
    <location>
        <begin position="399"/>
        <end position="418"/>
    </location>
</feature>
<dbReference type="PANTHER" id="PTHR23526:SF2">
    <property type="entry name" value="MAJOR FACILITATOR SUPERFAMILY (MFS) PROFILE DOMAIN-CONTAINING PROTEIN"/>
    <property type="match status" value="1"/>
</dbReference>
<dbReference type="OrthoDB" id="1117124at2"/>
<dbReference type="RefSeq" id="WP_089992783.1">
    <property type="nucleotide sequence ID" value="NZ_FOIZ01000001.1"/>
</dbReference>
<dbReference type="InterPro" id="IPR052528">
    <property type="entry name" value="Sugar_transport-like"/>
</dbReference>
<keyword evidence="1" id="KW-0472">Membrane</keyword>
<dbReference type="STRING" id="364200.SAMN04488515_1727"/>
<sequence length="424" mass="43928">MSSTKIADAVFEGLTETPDQAKGLSDKAIKAEPLNFIRHILSLSGSKIADGLIDPKLVLSWLLTHLGAGAFWTGLLVPVRESLALLPQIFTAPRIARMHRRKWAWAGGVAVQGICAAGIAVAGLTLSGRTAGIVVVALLAVLALARSVCSASYKDVLGKTVATARRGTATGTASSVASAGVILFALLLITGWVDRYVLVIGAIFCAALFWIMASAIFATLVEEDNPAEPDGSAAQFALLREYPQLTRFIIVRSLLVGTALAPPYLVMLQGQGALGALGVMVLASSAASFLSSYVWGRLSDRSSRVVLQLSGLAGGAILSAVALVGLLDWANTPFLVPALLFGLMISYHGVRQGRSTHLVDMAPEDQRAAFTAVSNTLVGLALIAAGAAFASLATINVPLVIGVFAVMCLGGAGLARGLDEVQDG</sequence>
<proteinExistence type="predicted"/>
<keyword evidence="1" id="KW-0812">Transmembrane</keyword>
<feature type="transmembrane region" description="Helical" evidence="1">
    <location>
        <begin position="273"/>
        <end position="294"/>
    </location>
</feature>
<gene>
    <name evidence="2" type="ORF">SAMN04488515_1727</name>
</gene>